<keyword evidence="2" id="KW-1185">Reference proteome</keyword>
<reference evidence="1" key="1">
    <citation type="submission" date="2019-04" db="EMBL/GenBank/DDBJ databases">
        <title>Genome assembly of Zosterops borbonicus 15179.</title>
        <authorList>
            <person name="Leroy T."/>
            <person name="Anselmetti Y."/>
            <person name="Tilak M.-K."/>
            <person name="Nabholz B."/>
        </authorList>
    </citation>
    <scope>NUCLEOTIDE SEQUENCE</scope>
    <source>
        <strain evidence="1">HGM_15179</strain>
        <tissue evidence="1">Muscle</tissue>
    </source>
</reference>
<comment type="caution">
    <text evidence="1">The sequence shown here is derived from an EMBL/GenBank/DDBJ whole genome shotgun (WGS) entry which is preliminary data.</text>
</comment>
<proteinExistence type="predicted"/>
<organism evidence="1 2">
    <name type="scientific">Zosterops borbonicus</name>
    <dbReference type="NCBI Taxonomy" id="364589"/>
    <lineage>
        <taxon>Eukaryota</taxon>
        <taxon>Metazoa</taxon>
        <taxon>Chordata</taxon>
        <taxon>Craniata</taxon>
        <taxon>Vertebrata</taxon>
        <taxon>Euteleostomi</taxon>
        <taxon>Archelosauria</taxon>
        <taxon>Archosauria</taxon>
        <taxon>Dinosauria</taxon>
        <taxon>Saurischia</taxon>
        <taxon>Theropoda</taxon>
        <taxon>Coelurosauria</taxon>
        <taxon>Aves</taxon>
        <taxon>Neognathae</taxon>
        <taxon>Neoaves</taxon>
        <taxon>Telluraves</taxon>
        <taxon>Australaves</taxon>
        <taxon>Passeriformes</taxon>
        <taxon>Sylvioidea</taxon>
        <taxon>Zosteropidae</taxon>
        <taxon>Zosterops</taxon>
    </lineage>
</organism>
<accession>A0A8K1GNI3</accession>
<evidence type="ECO:0000313" key="2">
    <source>
        <dbReference type="Proteomes" id="UP000796761"/>
    </source>
</evidence>
<gene>
    <name evidence="1" type="ORF">HGM15179_006443</name>
</gene>
<protein>
    <submittedName>
        <fullName evidence="1">Uncharacterized protein</fullName>
    </submittedName>
</protein>
<name>A0A8K1GNI3_9PASS</name>
<dbReference type="AlphaFoldDB" id="A0A8K1GNI3"/>
<dbReference type="EMBL" id="SWJQ01000143">
    <property type="protein sequence ID" value="TRZ20635.1"/>
    <property type="molecule type" value="Genomic_DNA"/>
</dbReference>
<evidence type="ECO:0000313" key="1">
    <source>
        <dbReference type="EMBL" id="TRZ20635.1"/>
    </source>
</evidence>
<sequence>MRRNKSMAETVKVDGGEWDKRQSHGYCLLTAENVSGSAASIDVGVDAKQEVLQRRDSREKEEAALFAKGDRFDNILFLLEDRCFICVDIREYGHDSTLITTPTPGLFIAGLCSRLMHSFQMGQVLGFGGVEIIHETDLGERRRSKK</sequence>
<dbReference type="Proteomes" id="UP000796761">
    <property type="component" value="Unassembled WGS sequence"/>
</dbReference>